<dbReference type="EMBL" id="UOFQ01000183">
    <property type="protein sequence ID" value="VAW90348.1"/>
    <property type="molecule type" value="Genomic_DNA"/>
</dbReference>
<proteinExistence type="predicted"/>
<gene>
    <name evidence="2" type="ORF">MNBD_GAMMA17-446</name>
</gene>
<protein>
    <recommendedName>
        <fullName evidence="1">Uncharacterized protein TP-0789 domain-containing protein</fullName>
    </recommendedName>
</protein>
<feature type="domain" description="Uncharacterized protein TP-0789" evidence="1">
    <location>
        <begin position="83"/>
        <end position="267"/>
    </location>
</feature>
<dbReference type="Pfam" id="PF17131">
    <property type="entry name" value="LolA_like"/>
    <property type="match status" value="1"/>
</dbReference>
<evidence type="ECO:0000259" key="1">
    <source>
        <dbReference type="Pfam" id="PF17131"/>
    </source>
</evidence>
<dbReference type="AlphaFoldDB" id="A0A3B0ZAC5"/>
<evidence type="ECO:0000313" key="2">
    <source>
        <dbReference type="EMBL" id="VAW90348.1"/>
    </source>
</evidence>
<sequence length="271" mass="31396">MNKMALVGILCKTSLLTLGIFTHAIASDPPSASEIINQCYYKYAGDDQRSYMQITLKAAGGKAQISEYTRLWKHYGGEKGVVDKVLLFTDTPLKDKGLAFMRWGHTGASNKATEQWIYLPDLRKVRRITPRDPETKEWIIKDEDLRLREPHEDNHTFAGEKTADGNSYYLVDFKPHNDPVYSKRTFWFNKGDNVSDCSLDKVDFYDKRGEKTKQQLIEWRREGKAWIWDKVVIEDTNSDAYIHYDMKQVEINVGLDDALFTQRSMQKGYSK</sequence>
<organism evidence="2">
    <name type="scientific">hydrothermal vent metagenome</name>
    <dbReference type="NCBI Taxonomy" id="652676"/>
    <lineage>
        <taxon>unclassified sequences</taxon>
        <taxon>metagenomes</taxon>
        <taxon>ecological metagenomes</taxon>
    </lineage>
</organism>
<reference evidence="2" key="1">
    <citation type="submission" date="2018-06" db="EMBL/GenBank/DDBJ databases">
        <authorList>
            <person name="Zhirakovskaya E."/>
        </authorList>
    </citation>
    <scope>NUCLEOTIDE SEQUENCE</scope>
</reference>
<name>A0A3B0ZAC5_9ZZZZ</name>
<accession>A0A3B0ZAC5</accession>
<dbReference type="CDD" id="cd16329">
    <property type="entry name" value="LolA_like"/>
    <property type="match status" value="1"/>
</dbReference>
<dbReference type="Gene3D" id="2.50.20.10">
    <property type="entry name" value="Lipoprotein localisation LolA/LolB/LppX"/>
    <property type="match status" value="1"/>
</dbReference>
<dbReference type="InterPro" id="IPR033399">
    <property type="entry name" value="TP_0789-like"/>
</dbReference>